<gene>
    <name evidence="1" type="ORF">CUN61_27140</name>
</gene>
<proteinExistence type="predicted"/>
<evidence type="ECO:0000313" key="2">
    <source>
        <dbReference type="Proteomes" id="UP000291121"/>
    </source>
</evidence>
<evidence type="ECO:0000313" key="1">
    <source>
        <dbReference type="EMBL" id="QAY87395.1"/>
    </source>
</evidence>
<reference evidence="1 2" key="1">
    <citation type="submission" date="2017-11" db="EMBL/GenBank/DDBJ databases">
        <title>Genome sequence of Pseudomonas arsenicoxydans ACM1.</title>
        <authorList>
            <person name="Nascimento F.X."/>
        </authorList>
    </citation>
    <scope>NUCLEOTIDE SEQUENCE [LARGE SCALE GENOMIC DNA]</scope>
    <source>
        <strain evidence="1 2">ACM1</strain>
    </source>
</reference>
<keyword evidence="2" id="KW-1185">Reference proteome</keyword>
<dbReference type="AlphaFoldDB" id="A0A4P6G766"/>
<name>A0A4P6G766_9PSED</name>
<protein>
    <submittedName>
        <fullName evidence="1">Uncharacterized protein</fullName>
    </submittedName>
</protein>
<accession>A0A4P6G766</accession>
<organism evidence="1 2">
    <name type="scientific">Pseudomonas arsenicoxydans</name>
    <dbReference type="NCBI Taxonomy" id="702115"/>
    <lineage>
        <taxon>Bacteria</taxon>
        <taxon>Pseudomonadati</taxon>
        <taxon>Pseudomonadota</taxon>
        <taxon>Gammaproteobacteria</taxon>
        <taxon>Pseudomonadales</taxon>
        <taxon>Pseudomonadaceae</taxon>
        <taxon>Pseudomonas</taxon>
    </lineage>
</organism>
<sequence>MEVFSDSGNSIGKVPALCRYAGIQNLMWIKGHHQSKCGSEPARDSGVSVDISIDCFTAIASRLAPTGICGYWGIEGRP</sequence>
<dbReference type="EMBL" id="CP024767">
    <property type="protein sequence ID" value="QAY87395.1"/>
    <property type="molecule type" value="Genomic_DNA"/>
</dbReference>
<dbReference type="Proteomes" id="UP000291121">
    <property type="component" value="Chromosome"/>
</dbReference>